<feature type="domain" description="Acyl-CoA dehydrogenase/oxidase C-terminal" evidence="6">
    <location>
        <begin position="194"/>
        <end position="331"/>
    </location>
</feature>
<dbReference type="RefSeq" id="WP_379567570.1">
    <property type="nucleotide sequence ID" value="NZ_JBHSQK010000047.1"/>
</dbReference>
<evidence type="ECO:0000256" key="4">
    <source>
        <dbReference type="ARBA" id="ARBA00022827"/>
    </source>
</evidence>
<sequence length="341" mass="35215">MRFALSEDQQALADGVSELLTAEATGERLRKVVVDPGERTGALWGRLRDLGVFGALVPEDRGGLGLGGVETVLVAEQLGRHTVPGPVAETALVAGHVLGRWGGAAAKPWLARLAEGDAVIGVRTDPGGLVVDADLAHLVLAAGPDGVVGSAAADLTLTAQPGVDPTRRHFAVAESASELLAQGEAAAAALRRAGAVTTAAQLVGAGAAVLDQAVAYAQERAQFGRVIGSYQAVKHQLATVRIALDFARPLVLRAGLQLDGDGGPVADRDAVAAKTAAADAARLAAGTALQVHGGIGYTDELDLQLWLKRIWSLLPEWGTAEAGRREVLRVLLGDRRPVRYP</sequence>
<name>A0ABW1IA22_9PSEU</name>
<evidence type="ECO:0000259" key="6">
    <source>
        <dbReference type="Pfam" id="PF00441"/>
    </source>
</evidence>
<dbReference type="EMBL" id="JBHSQK010000047">
    <property type="protein sequence ID" value="MFC5950437.1"/>
    <property type="molecule type" value="Genomic_DNA"/>
</dbReference>
<dbReference type="SUPFAM" id="SSF56645">
    <property type="entry name" value="Acyl-CoA dehydrogenase NM domain-like"/>
    <property type="match status" value="1"/>
</dbReference>
<organism evidence="8 9">
    <name type="scientific">Pseudonocardia lutea</name>
    <dbReference type="NCBI Taxonomy" id="2172015"/>
    <lineage>
        <taxon>Bacteria</taxon>
        <taxon>Bacillati</taxon>
        <taxon>Actinomycetota</taxon>
        <taxon>Actinomycetes</taxon>
        <taxon>Pseudonocardiales</taxon>
        <taxon>Pseudonocardiaceae</taxon>
        <taxon>Pseudonocardia</taxon>
    </lineage>
</organism>
<evidence type="ECO:0000256" key="1">
    <source>
        <dbReference type="ARBA" id="ARBA00001974"/>
    </source>
</evidence>
<dbReference type="Gene3D" id="1.10.540.10">
    <property type="entry name" value="Acyl-CoA dehydrogenase/oxidase, N-terminal domain"/>
    <property type="match status" value="1"/>
</dbReference>
<evidence type="ECO:0000313" key="9">
    <source>
        <dbReference type="Proteomes" id="UP001596119"/>
    </source>
</evidence>
<dbReference type="InterPro" id="IPR013786">
    <property type="entry name" value="AcylCoA_DH/ox_N"/>
</dbReference>
<dbReference type="PANTHER" id="PTHR43884">
    <property type="entry name" value="ACYL-COA DEHYDROGENASE"/>
    <property type="match status" value="1"/>
</dbReference>
<dbReference type="Pfam" id="PF00441">
    <property type="entry name" value="Acyl-CoA_dh_1"/>
    <property type="match status" value="1"/>
</dbReference>
<evidence type="ECO:0000256" key="2">
    <source>
        <dbReference type="ARBA" id="ARBA00009347"/>
    </source>
</evidence>
<evidence type="ECO:0000313" key="8">
    <source>
        <dbReference type="EMBL" id="MFC5950437.1"/>
    </source>
</evidence>
<evidence type="ECO:0000256" key="3">
    <source>
        <dbReference type="ARBA" id="ARBA00022630"/>
    </source>
</evidence>
<dbReference type="InterPro" id="IPR036250">
    <property type="entry name" value="AcylCo_DH-like_C"/>
</dbReference>
<keyword evidence="4" id="KW-0274">FAD</keyword>
<comment type="caution">
    <text evidence="8">The sequence shown here is derived from an EMBL/GenBank/DDBJ whole genome shotgun (WGS) entry which is preliminary data.</text>
</comment>
<evidence type="ECO:0000256" key="5">
    <source>
        <dbReference type="ARBA" id="ARBA00023002"/>
    </source>
</evidence>
<comment type="cofactor">
    <cofactor evidence="1">
        <name>FAD</name>
        <dbReference type="ChEBI" id="CHEBI:57692"/>
    </cofactor>
</comment>
<dbReference type="Proteomes" id="UP001596119">
    <property type="component" value="Unassembled WGS sequence"/>
</dbReference>
<keyword evidence="3" id="KW-0285">Flavoprotein</keyword>
<reference evidence="9" key="1">
    <citation type="journal article" date="2019" name="Int. J. Syst. Evol. Microbiol.">
        <title>The Global Catalogue of Microorganisms (GCM) 10K type strain sequencing project: providing services to taxonomists for standard genome sequencing and annotation.</title>
        <authorList>
            <consortium name="The Broad Institute Genomics Platform"/>
            <consortium name="The Broad Institute Genome Sequencing Center for Infectious Disease"/>
            <person name="Wu L."/>
            <person name="Ma J."/>
        </authorList>
    </citation>
    <scope>NUCLEOTIDE SEQUENCE [LARGE SCALE GENOMIC DNA]</scope>
    <source>
        <strain evidence="9">CGMCC 4.7397</strain>
    </source>
</reference>
<dbReference type="SUPFAM" id="SSF47203">
    <property type="entry name" value="Acyl-CoA dehydrogenase C-terminal domain-like"/>
    <property type="match status" value="1"/>
</dbReference>
<keyword evidence="9" id="KW-1185">Reference proteome</keyword>
<protein>
    <submittedName>
        <fullName evidence="8">Acyl-CoA dehydrogenase family protein</fullName>
    </submittedName>
</protein>
<dbReference type="PANTHER" id="PTHR43884:SF20">
    <property type="entry name" value="ACYL-COA DEHYDROGENASE FADE28"/>
    <property type="match status" value="1"/>
</dbReference>
<comment type="similarity">
    <text evidence="2">Belongs to the acyl-CoA dehydrogenase family.</text>
</comment>
<gene>
    <name evidence="8" type="ORF">ACFQH9_19390</name>
</gene>
<feature type="domain" description="Acyl-CoA dehydrogenase/oxidase N-terminal" evidence="7">
    <location>
        <begin position="6"/>
        <end position="117"/>
    </location>
</feature>
<dbReference type="InterPro" id="IPR037069">
    <property type="entry name" value="AcylCoA_DH/ox_N_sf"/>
</dbReference>
<dbReference type="Gene3D" id="1.20.140.10">
    <property type="entry name" value="Butyryl-CoA Dehydrogenase, subunit A, domain 3"/>
    <property type="match status" value="1"/>
</dbReference>
<proteinExistence type="inferred from homology"/>
<dbReference type="InterPro" id="IPR009100">
    <property type="entry name" value="AcylCoA_DH/oxidase_NM_dom_sf"/>
</dbReference>
<dbReference type="InterPro" id="IPR009075">
    <property type="entry name" value="AcylCo_DH/oxidase_C"/>
</dbReference>
<accession>A0ABW1IA22</accession>
<dbReference type="Pfam" id="PF02771">
    <property type="entry name" value="Acyl-CoA_dh_N"/>
    <property type="match status" value="1"/>
</dbReference>
<keyword evidence="5" id="KW-0560">Oxidoreductase</keyword>
<evidence type="ECO:0000259" key="7">
    <source>
        <dbReference type="Pfam" id="PF02771"/>
    </source>
</evidence>